<gene>
    <name evidence="2" type="ordered locus">MTR_6g071675</name>
</gene>
<name>A0A072ULQ9_MEDTR</name>
<feature type="region of interest" description="Disordered" evidence="1">
    <location>
        <begin position="43"/>
        <end position="88"/>
    </location>
</feature>
<feature type="compositionally biased region" description="Basic residues" evidence="1">
    <location>
        <begin position="78"/>
        <end position="88"/>
    </location>
</feature>
<proteinExistence type="predicted"/>
<sequence length="88" mass="9991">MTNKNSLIMSWFTESTRCKILNEIDIYDMLEDQLLNENHQVIKTGPNRPVRSVEPGTGYTSGTEDPPNRTVLEPGRKPGNRRKTAKFG</sequence>
<reference evidence="2 4" key="2">
    <citation type="journal article" date="2014" name="BMC Genomics">
        <title>An improved genome release (version Mt4.0) for the model legume Medicago truncatula.</title>
        <authorList>
            <person name="Tang H."/>
            <person name="Krishnakumar V."/>
            <person name="Bidwell S."/>
            <person name="Rosen B."/>
            <person name="Chan A."/>
            <person name="Zhou S."/>
            <person name="Gentzbittel L."/>
            <person name="Childs K.L."/>
            <person name="Yandell M."/>
            <person name="Gundlach H."/>
            <person name="Mayer K.F."/>
            <person name="Schwartz D.C."/>
            <person name="Town C.D."/>
        </authorList>
    </citation>
    <scope>GENOME REANNOTATION</scope>
    <source>
        <strain evidence="2">A17</strain>
        <strain evidence="3 4">cv. Jemalong A17</strain>
    </source>
</reference>
<dbReference type="EMBL" id="CM001222">
    <property type="protein sequence ID" value="KEH26760.1"/>
    <property type="molecule type" value="Genomic_DNA"/>
</dbReference>
<reference evidence="2 4" key="1">
    <citation type="journal article" date="2011" name="Nature">
        <title>The Medicago genome provides insight into the evolution of rhizobial symbioses.</title>
        <authorList>
            <person name="Young N.D."/>
            <person name="Debelle F."/>
            <person name="Oldroyd G.E."/>
            <person name="Geurts R."/>
            <person name="Cannon S.B."/>
            <person name="Udvardi M.K."/>
            <person name="Benedito V.A."/>
            <person name="Mayer K.F."/>
            <person name="Gouzy J."/>
            <person name="Schoof H."/>
            <person name="Van de Peer Y."/>
            <person name="Proost S."/>
            <person name="Cook D.R."/>
            <person name="Meyers B.C."/>
            <person name="Spannagl M."/>
            <person name="Cheung F."/>
            <person name="De Mita S."/>
            <person name="Krishnakumar V."/>
            <person name="Gundlach H."/>
            <person name="Zhou S."/>
            <person name="Mudge J."/>
            <person name="Bharti A.K."/>
            <person name="Murray J.D."/>
            <person name="Naoumkina M.A."/>
            <person name="Rosen B."/>
            <person name="Silverstein K.A."/>
            <person name="Tang H."/>
            <person name="Rombauts S."/>
            <person name="Zhao P.X."/>
            <person name="Zhou P."/>
            <person name="Barbe V."/>
            <person name="Bardou P."/>
            <person name="Bechner M."/>
            <person name="Bellec A."/>
            <person name="Berger A."/>
            <person name="Berges H."/>
            <person name="Bidwell S."/>
            <person name="Bisseling T."/>
            <person name="Choisne N."/>
            <person name="Couloux A."/>
            <person name="Denny R."/>
            <person name="Deshpande S."/>
            <person name="Dai X."/>
            <person name="Doyle J.J."/>
            <person name="Dudez A.M."/>
            <person name="Farmer A.D."/>
            <person name="Fouteau S."/>
            <person name="Franken C."/>
            <person name="Gibelin C."/>
            <person name="Gish J."/>
            <person name="Goldstein S."/>
            <person name="Gonzalez A.J."/>
            <person name="Green P.J."/>
            <person name="Hallab A."/>
            <person name="Hartog M."/>
            <person name="Hua A."/>
            <person name="Humphray S.J."/>
            <person name="Jeong D.H."/>
            <person name="Jing Y."/>
            <person name="Jocker A."/>
            <person name="Kenton S.M."/>
            <person name="Kim D.J."/>
            <person name="Klee K."/>
            <person name="Lai H."/>
            <person name="Lang C."/>
            <person name="Lin S."/>
            <person name="Macmil S.L."/>
            <person name="Magdelenat G."/>
            <person name="Matthews L."/>
            <person name="McCorrison J."/>
            <person name="Monaghan E.L."/>
            <person name="Mun J.H."/>
            <person name="Najar F.Z."/>
            <person name="Nicholson C."/>
            <person name="Noirot C."/>
            <person name="O'Bleness M."/>
            <person name="Paule C.R."/>
            <person name="Poulain J."/>
            <person name="Prion F."/>
            <person name="Qin B."/>
            <person name="Qu C."/>
            <person name="Retzel E.F."/>
            <person name="Riddle C."/>
            <person name="Sallet E."/>
            <person name="Samain S."/>
            <person name="Samson N."/>
            <person name="Sanders I."/>
            <person name="Saurat O."/>
            <person name="Scarpelli C."/>
            <person name="Schiex T."/>
            <person name="Segurens B."/>
            <person name="Severin A.J."/>
            <person name="Sherrier D.J."/>
            <person name="Shi R."/>
            <person name="Sims S."/>
            <person name="Singer S.R."/>
            <person name="Sinharoy S."/>
            <person name="Sterck L."/>
            <person name="Viollet A."/>
            <person name="Wang B.B."/>
            <person name="Wang K."/>
            <person name="Wang M."/>
            <person name="Wang X."/>
            <person name="Warfsmann J."/>
            <person name="Weissenbach J."/>
            <person name="White D.D."/>
            <person name="White J.D."/>
            <person name="Wiley G.B."/>
            <person name="Wincker P."/>
            <person name="Xing Y."/>
            <person name="Yang L."/>
            <person name="Yao Z."/>
            <person name="Ying F."/>
            <person name="Zhai J."/>
            <person name="Zhou L."/>
            <person name="Zuber A."/>
            <person name="Denarie J."/>
            <person name="Dixon R.A."/>
            <person name="May G.D."/>
            <person name="Schwartz D.C."/>
            <person name="Rogers J."/>
            <person name="Quetier F."/>
            <person name="Town C.D."/>
            <person name="Roe B.A."/>
        </authorList>
    </citation>
    <scope>NUCLEOTIDE SEQUENCE [LARGE SCALE GENOMIC DNA]</scope>
    <source>
        <strain evidence="2">A17</strain>
        <strain evidence="3 4">cv. Jemalong A17</strain>
    </source>
</reference>
<protein>
    <submittedName>
        <fullName evidence="2 3">Uncharacterized protein</fullName>
    </submittedName>
</protein>
<dbReference type="AlphaFoldDB" id="A0A072ULQ9"/>
<organism evidence="2 4">
    <name type="scientific">Medicago truncatula</name>
    <name type="common">Barrel medic</name>
    <name type="synonym">Medicago tribuloides</name>
    <dbReference type="NCBI Taxonomy" id="3880"/>
    <lineage>
        <taxon>Eukaryota</taxon>
        <taxon>Viridiplantae</taxon>
        <taxon>Streptophyta</taxon>
        <taxon>Embryophyta</taxon>
        <taxon>Tracheophyta</taxon>
        <taxon>Spermatophyta</taxon>
        <taxon>Magnoliopsida</taxon>
        <taxon>eudicotyledons</taxon>
        <taxon>Gunneridae</taxon>
        <taxon>Pentapetalae</taxon>
        <taxon>rosids</taxon>
        <taxon>fabids</taxon>
        <taxon>Fabales</taxon>
        <taxon>Fabaceae</taxon>
        <taxon>Papilionoideae</taxon>
        <taxon>50 kb inversion clade</taxon>
        <taxon>NPAAA clade</taxon>
        <taxon>Hologalegina</taxon>
        <taxon>IRL clade</taxon>
        <taxon>Trifolieae</taxon>
        <taxon>Medicago</taxon>
    </lineage>
</organism>
<evidence type="ECO:0000256" key="1">
    <source>
        <dbReference type="SAM" id="MobiDB-lite"/>
    </source>
</evidence>
<evidence type="ECO:0000313" key="4">
    <source>
        <dbReference type="Proteomes" id="UP000002051"/>
    </source>
</evidence>
<evidence type="ECO:0000313" key="3">
    <source>
        <dbReference type="EnsemblPlants" id="KEH26760"/>
    </source>
</evidence>
<keyword evidence="4" id="KW-1185">Reference proteome</keyword>
<dbReference type="Proteomes" id="UP000002051">
    <property type="component" value="Chromosome 6"/>
</dbReference>
<dbReference type="EnsemblPlants" id="KEH26760">
    <property type="protein sequence ID" value="KEH26760"/>
    <property type="gene ID" value="MTR_6g071675"/>
</dbReference>
<reference evidence="3" key="3">
    <citation type="submission" date="2015-04" db="UniProtKB">
        <authorList>
            <consortium name="EnsemblPlants"/>
        </authorList>
    </citation>
    <scope>IDENTIFICATION</scope>
    <source>
        <strain evidence="3">cv. Jemalong A17</strain>
    </source>
</reference>
<evidence type="ECO:0000313" key="2">
    <source>
        <dbReference type="EMBL" id="KEH26760.1"/>
    </source>
</evidence>
<dbReference type="HOGENOM" id="CLU_2472492_0_0_1"/>
<accession>A0A072ULQ9</accession>